<proteinExistence type="predicted"/>
<gene>
    <name evidence="2" type="ORF">BGZ97_004949</name>
</gene>
<accession>A0A9P6QR47</accession>
<evidence type="ECO:0000313" key="3">
    <source>
        <dbReference type="Proteomes" id="UP000823405"/>
    </source>
</evidence>
<dbReference type="AlphaFoldDB" id="A0A9P6QR47"/>
<reference evidence="2" key="1">
    <citation type="journal article" date="2020" name="Fungal Divers.">
        <title>Resolving the Mortierellaceae phylogeny through synthesis of multi-gene phylogenetics and phylogenomics.</title>
        <authorList>
            <person name="Vandepol N."/>
            <person name="Liber J."/>
            <person name="Desiro A."/>
            <person name="Na H."/>
            <person name="Kennedy M."/>
            <person name="Barry K."/>
            <person name="Grigoriev I.V."/>
            <person name="Miller A.N."/>
            <person name="O'Donnell K."/>
            <person name="Stajich J.E."/>
            <person name="Bonito G."/>
        </authorList>
    </citation>
    <scope>NUCLEOTIDE SEQUENCE</scope>
    <source>
        <strain evidence="2">NVP60</strain>
    </source>
</reference>
<dbReference type="EMBL" id="JAAAIN010002280">
    <property type="protein sequence ID" value="KAG0294949.1"/>
    <property type="molecule type" value="Genomic_DNA"/>
</dbReference>
<keyword evidence="1" id="KW-0472">Membrane</keyword>
<organism evidence="2 3">
    <name type="scientific">Linnemannia gamsii</name>
    <dbReference type="NCBI Taxonomy" id="64522"/>
    <lineage>
        <taxon>Eukaryota</taxon>
        <taxon>Fungi</taxon>
        <taxon>Fungi incertae sedis</taxon>
        <taxon>Mucoromycota</taxon>
        <taxon>Mortierellomycotina</taxon>
        <taxon>Mortierellomycetes</taxon>
        <taxon>Mortierellales</taxon>
        <taxon>Mortierellaceae</taxon>
        <taxon>Linnemannia</taxon>
    </lineage>
</organism>
<feature type="transmembrane region" description="Helical" evidence="1">
    <location>
        <begin position="63"/>
        <end position="84"/>
    </location>
</feature>
<evidence type="ECO:0000313" key="2">
    <source>
        <dbReference type="EMBL" id="KAG0294949.1"/>
    </source>
</evidence>
<keyword evidence="1" id="KW-0812">Transmembrane</keyword>
<protein>
    <submittedName>
        <fullName evidence="2">Uncharacterized protein</fullName>
    </submittedName>
</protein>
<dbReference type="Proteomes" id="UP000823405">
    <property type="component" value="Unassembled WGS sequence"/>
</dbReference>
<name>A0A9P6QR47_9FUNG</name>
<comment type="caution">
    <text evidence="2">The sequence shown here is derived from an EMBL/GenBank/DDBJ whole genome shotgun (WGS) entry which is preliminary data.</text>
</comment>
<evidence type="ECO:0000256" key="1">
    <source>
        <dbReference type="SAM" id="Phobius"/>
    </source>
</evidence>
<keyword evidence="1" id="KW-1133">Transmembrane helix</keyword>
<sequence>MPMPSRNARYFGEPRLLAGFPSLLDTTTIISYDEPLAFPPLTVQDHRDAVQVQLDAAQALTRVMLITAGVVVVVAAIVAVIVAAA</sequence>
<keyword evidence="3" id="KW-1185">Reference proteome</keyword>